<evidence type="ECO:0000313" key="1">
    <source>
        <dbReference type="EMBL" id="PIT98452.1"/>
    </source>
</evidence>
<dbReference type="EMBL" id="PEZP01000006">
    <property type="protein sequence ID" value="PIT98452.1"/>
    <property type="molecule type" value="Genomic_DNA"/>
</dbReference>
<sequence length="87" mass="9342">MFGPGTASAAEDFLRPVKLFFCNHRLVLAGIHLSVKLKLAVVEAVIEQMIQAAKGDFLAFLAAQAELVIGDIGEFRDGVVAGKQQFP</sequence>
<reference evidence="2" key="1">
    <citation type="submission" date="2017-09" db="EMBL/GenBank/DDBJ databases">
        <title>Depth-based differentiation of microbial function through sediment-hosted aquifers and enrichment of novel symbionts in the deep terrestrial subsurface.</title>
        <authorList>
            <person name="Probst A.J."/>
            <person name="Ladd B."/>
            <person name="Jarett J.K."/>
            <person name="Geller-Mcgrath D.E."/>
            <person name="Sieber C.M.K."/>
            <person name="Emerson J.B."/>
            <person name="Anantharaman K."/>
            <person name="Thomas B.C."/>
            <person name="Malmstrom R."/>
            <person name="Stieglmeier M."/>
            <person name="Klingl A."/>
            <person name="Woyke T."/>
            <person name="Ryan C.M."/>
            <person name="Banfield J.F."/>
        </authorList>
    </citation>
    <scope>NUCLEOTIDE SEQUENCE [LARGE SCALE GENOMIC DNA]</scope>
</reference>
<name>A0A2M6X057_9BACT</name>
<dbReference type="AlphaFoldDB" id="A0A2M6X057"/>
<accession>A0A2M6X057</accession>
<protein>
    <submittedName>
        <fullName evidence="1">Uncharacterized protein</fullName>
    </submittedName>
</protein>
<evidence type="ECO:0000313" key="2">
    <source>
        <dbReference type="Proteomes" id="UP000230731"/>
    </source>
</evidence>
<proteinExistence type="predicted"/>
<dbReference type="Proteomes" id="UP000230731">
    <property type="component" value="Unassembled WGS sequence"/>
</dbReference>
<organism evidence="1 2">
    <name type="scientific">Candidatus Andersenbacteria bacterium CG10_big_fil_rev_8_21_14_0_10_54_11</name>
    <dbReference type="NCBI Taxonomy" id="1974485"/>
    <lineage>
        <taxon>Bacteria</taxon>
        <taxon>Candidatus Anderseniibacteriota</taxon>
    </lineage>
</organism>
<gene>
    <name evidence="1" type="ORF">COT71_00565</name>
</gene>
<comment type="caution">
    <text evidence="1">The sequence shown here is derived from an EMBL/GenBank/DDBJ whole genome shotgun (WGS) entry which is preliminary data.</text>
</comment>